<dbReference type="GO" id="GO:0003677">
    <property type="term" value="F:DNA binding"/>
    <property type="evidence" value="ECO:0007669"/>
    <property type="project" value="TreeGrafter"/>
</dbReference>
<dbReference type="OrthoDB" id="31778at2"/>
<feature type="domain" description="IclR-ED" evidence="3">
    <location>
        <begin position="62"/>
        <end position="247"/>
    </location>
</feature>
<proteinExistence type="predicted"/>
<evidence type="ECO:0000313" key="4">
    <source>
        <dbReference type="EMBL" id="KYQ72740.1"/>
    </source>
</evidence>
<protein>
    <recommendedName>
        <fullName evidence="3">IclR-ED domain-containing protein</fullName>
    </recommendedName>
</protein>
<dbReference type="PROSITE" id="PS51078">
    <property type="entry name" value="ICLR_ED"/>
    <property type="match status" value="1"/>
</dbReference>
<dbReference type="EMBL" id="LUAW01000013">
    <property type="protein sequence ID" value="KYQ72740.1"/>
    <property type="molecule type" value="Genomic_DNA"/>
</dbReference>
<organism evidence="4 5">
    <name type="scientific">Acinetobacter pragensis</name>
    <dbReference type="NCBI Taxonomy" id="1806892"/>
    <lineage>
        <taxon>Bacteria</taxon>
        <taxon>Pseudomonadati</taxon>
        <taxon>Pseudomonadota</taxon>
        <taxon>Gammaproteobacteria</taxon>
        <taxon>Moraxellales</taxon>
        <taxon>Moraxellaceae</taxon>
        <taxon>Acinetobacter</taxon>
    </lineage>
</organism>
<dbReference type="Pfam" id="PF01614">
    <property type="entry name" value="IclR_C"/>
    <property type="match status" value="1"/>
</dbReference>
<dbReference type="PANTHER" id="PTHR30136">
    <property type="entry name" value="HELIX-TURN-HELIX TRANSCRIPTIONAL REGULATOR, ICLR FAMILY"/>
    <property type="match status" value="1"/>
</dbReference>
<dbReference type="InterPro" id="IPR029016">
    <property type="entry name" value="GAF-like_dom_sf"/>
</dbReference>
<evidence type="ECO:0000256" key="2">
    <source>
        <dbReference type="ARBA" id="ARBA00023163"/>
    </source>
</evidence>
<dbReference type="GO" id="GO:0003700">
    <property type="term" value="F:DNA-binding transcription factor activity"/>
    <property type="evidence" value="ECO:0007669"/>
    <property type="project" value="TreeGrafter"/>
</dbReference>
<evidence type="ECO:0000256" key="1">
    <source>
        <dbReference type="ARBA" id="ARBA00023015"/>
    </source>
</evidence>
<dbReference type="Proteomes" id="UP000076276">
    <property type="component" value="Unassembled WGS sequence"/>
</dbReference>
<gene>
    <name evidence="4" type="ORF">AZH43_07740</name>
</gene>
<dbReference type="RefSeq" id="WP_067667036.1">
    <property type="nucleotide sequence ID" value="NZ_CBCSIK010000008.1"/>
</dbReference>
<dbReference type="InterPro" id="IPR050707">
    <property type="entry name" value="HTH_MetabolicPath_Reg"/>
</dbReference>
<evidence type="ECO:0000313" key="5">
    <source>
        <dbReference type="Proteomes" id="UP000076276"/>
    </source>
</evidence>
<dbReference type="SUPFAM" id="SSF55781">
    <property type="entry name" value="GAF domain-like"/>
    <property type="match status" value="1"/>
</dbReference>
<sequence>MSKLHNFATLLSLFKQHTYIDVEMVKTELQLSTASAYRYLADFEAIGLLEKKTPSNYILGPLVIELDRNIRANDPLIQSAHNLMKGLADVYQNAVIVLSRLYGDDKVLCVHQVQGVKCDLNISYERGKSMAIFKGATSKSILAWLEPERIKEIFLQNKSEILNLKHSQNYSAFEKSLLEIRKNKVCITYSELDEQVYGIASPIFFKNKSIGSLSIVIPDQNMEQLNLKKIGDKVYRSSLQIEAKMEVAEM</sequence>
<dbReference type="GO" id="GO:0045892">
    <property type="term" value="P:negative regulation of DNA-templated transcription"/>
    <property type="evidence" value="ECO:0007669"/>
    <property type="project" value="TreeGrafter"/>
</dbReference>
<dbReference type="PANTHER" id="PTHR30136:SF24">
    <property type="entry name" value="HTH-TYPE TRANSCRIPTIONAL REPRESSOR ALLR"/>
    <property type="match status" value="1"/>
</dbReference>
<dbReference type="InterPro" id="IPR036388">
    <property type="entry name" value="WH-like_DNA-bd_sf"/>
</dbReference>
<dbReference type="InterPro" id="IPR036390">
    <property type="entry name" value="WH_DNA-bd_sf"/>
</dbReference>
<dbReference type="STRING" id="1806892.AZH43_07740"/>
<dbReference type="InterPro" id="IPR014757">
    <property type="entry name" value="Tscrpt_reg_IclR_C"/>
</dbReference>
<accession>A0A151Y3Y9</accession>
<evidence type="ECO:0000259" key="3">
    <source>
        <dbReference type="PROSITE" id="PS51078"/>
    </source>
</evidence>
<reference evidence="4 5" key="1">
    <citation type="submission" date="2016-03" db="EMBL/GenBank/DDBJ databases">
        <title>Acinetobacter genomospecies 28 strain ANC 4149.</title>
        <authorList>
            <person name="Radolfova-Krizova L."/>
            <person name="Nemec A."/>
        </authorList>
    </citation>
    <scope>NUCLEOTIDE SEQUENCE [LARGE SCALE GENOMIC DNA]</scope>
    <source>
        <strain evidence="4 5">ANC 4149</strain>
    </source>
</reference>
<keyword evidence="1" id="KW-0805">Transcription regulation</keyword>
<dbReference type="Gene3D" id="3.30.450.40">
    <property type="match status" value="1"/>
</dbReference>
<dbReference type="SUPFAM" id="SSF46785">
    <property type="entry name" value="Winged helix' DNA-binding domain"/>
    <property type="match status" value="1"/>
</dbReference>
<comment type="caution">
    <text evidence="4">The sequence shown here is derived from an EMBL/GenBank/DDBJ whole genome shotgun (WGS) entry which is preliminary data.</text>
</comment>
<dbReference type="AlphaFoldDB" id="A0A151Y3Y9"/>
<keyword evidence="2" id="KW-0804">Transcription</keyword>
<name>A0A151Y3Y9_9GAMM</name>
<dbReference type="Gene3D" id="1.10.10.10">
    <property type="entry name" value="Winged helix-like DNA-binding domain superfamily/Winged helix DNA-binding domain"/>
    <property type="match status" value="1"/>
</dbReference>
<keyword evidence="5" id="KW-1185">Reference proteome</keyword>